<dbReference type="PATRIC" id="fig|443610.3.peg.3758"/>
<keyword evidence="4 7" id="KW-0812">Transmembrane</keyword>
<evidence type="ECO:0000256" key="1">
    <source>
        <dbReference type="ARBA" id="ARBA00004141"/>
    </source>
</evidence>
<feature type="transmembrane region" description="Helical" evidence="7">
    <location>
        <begin position="53"/>
        <end position="75"/>
    </location>
</feature>
<keyword evidence="3" id="KW-0813">Transport</keyword>
<dbReference type="CDD" id="cd13136">
    <property type="entry name" value="MATE_DinF_like"/>
    <property type="match status" value="1"/>
</dbReference>
<proteinExistence type="inferred from homology"/>
<evidence type="ECO:0000256" key="2">
    <source>
        <dbReference type="ARBA" id="ARBA00010199"/>
    </source>
</evidence>
<dbReference type="GO" id="GO:0005886">
    <property type="term" value="C:plasma membrane"/>
    <property type="evidence" value="ECO:0007669"/>
    <property type="project" value="TreeGrafter"/>
</dbReference>
<dbReference type="GO" id="GO:0042910">
    <property type="term" value="F:xenobiotic transmembrane transporter activity"/>
    <property type="evidence" value="ECO:0007669"/>
    <property type="project" value="InterPro"/>
</dbReference>
<dbReference type="InterPro" id="IPR002528">
    <property type="entry name" value="MATE_fam"/>
</dbReference>
<protein>
    <submittedName>
        <fullName evidence="8">Uncharacterized protein</fullName>
    </submittedName>
</protein>
<reference evidence="8 9" key="1">
    <citation type="submission" date="2015-03" db="EMBL/GenBank/DDBJ databases">
        <authorList>
            <person name="Hassan Y.I."/>
            <person name="Lepp D."/>
            <person name="Li X.-Z."/>
            <person name="Zhou T."/>
        </authorList>
    </citation>
    <scope>NUCLEOTIDE SEQUENCE [LARGE SCALE GENOMIC DNA]</scope>
    <source>
        <strain evidence="8 9">BD-c194</strain>
    </source>
</reference>
<dbReference type="STRING" id="443610.VE25_06035"/>
<comment type="caution">
    <text evidence="8">The sequence shown here is derived from an EMBL/GenBank/DDBJ whole genome shotgun (WGS) entry which is preliminary data.</text>
</comment>
<dbReference type="AlphaFoldDB" id="A0A0F5FV34"/>
<sequence length="452" mass="48319">MTTAEGGKRAQYPFDVRHADVWKIALPACVAFITEPLAGLVDITVIGRLGDAGLLGGLVLGALVFDFIFSMAYFLRIGTAGLVAQSVGARDPRDGLLHAVRAIGLAVGIGLLMIVLAGPMLWLANWLLAPEPGVAGALATYFQVRIWSAPFSLINYALLGWFYGRAAATTGMMLQMIIHGVNIVGSILFVYVFGWGVAGAAVGTVLGHVAAALLGLVLMARHFGGVRAIVAAVVPAELFDAAALKRMFGLSRDLMIRSLALMGAYAYFAAQGSRMGEVVLSANAILLNLLMIVGFFMDGIAQAAEQLTGKAVGANWRPAFDKAYGLSFQWGLIIAVCLGLAWYFGGGYVIGFMTTNEEVRAYAMDYLWLAALCALTFMPAFVYDGILVGTTLNVTMRNGMVMSLFVFLAVALLLQPVLGNLGLWLALHAWFLARGGIYWWALERRRASLFAG</sequence>
<evidence type="ECO:0000256" key="4">
    <source>
        <dbReference type="ARBA" id="ARBA00022692"/>
    </source>
</evidence>
<accession>A0A0F5FV34</accession>
<feature type="transmembrane region" description="Helical" evidence="7">
    <location>
        <begin position="278"/>
        <end position="297"/>
    </location>
</feature>
<feature type="transmembrane region" description="Helical" evidence="7">
    <location>
        <begin position="21"/>
        <end position="41"/>
    </location>
</feature>
<evidence type="ECO:0000313" key="8">
    <source>
        <dbReference type="EMBL" id="KKB12688.1"/>
    </source>
</evidence>
<feature type="transmembrane region" description="Helical" evidence="7">
    <location>
        <begin position="144"/>
        <end position="164"/>
    </location>
</feature>
<dbReference type="OrthoDB" id="9789527at2"/>
<dbReference type="InterPro" id="IPR044644">
    <property type="entry name" value="DinF-like"/>
</dbReference>
<feature type="transmembrane region" description="Helical" evidence="7">
    <location>
        <begin position="200"/>
        <end position="220"/>
    </location>
</feature>
<organism evidence="8 9">
    <name type="scientific">Devosia geojensis</name>
    <dbReference type="NCBI Taxonomy" id="443610"/>
    <lineage>
        <taxon>Bacteria</taxon>
        <taxon>Pseudomonadati</taxon>
        <taxon>Pseudomonadota</taxon>
        <taxon>Alphaproteobacteria</taxon>
        <taxon>Hyphomicrobiales</taxon>
        <taxon>Devosiaceae</taxon>
        <taxon>Devosia</taxon>
    </lineage>
</organism>
<evidence type="ECO:0000256" key="6">
    <source>
        <dbReference type="ARBA" id="ARBA00023136"/>
    </source>
</evidence>
<dbReference type="InterPro" id="IPR050222">
    <property type="entry name" value="MATE_MdtK"/>
</dbReference>
<comment type="similarity">
    <text evidence="2">Belongs to the multi antimicrobial extrusion (MATE) (TC 2.A.66.1) family.</text>
</comment>
<feature type="transmembrane region" description="Helical" evidence="7">
    <location>
        <begin position="400"/>
        <end position="418"/>
    </location>
</feature>
<feature type="transmembrane region" description="Helical" evidence="7">
    <location>
        <begin position="176"/>
        <end position="194"/>
    </location>
</feature>
<dbReference type="EMBL" id="JZEX01000060">
    <property type="protein sequence ID" value="KKB12688.1"/>
    <property type="molecule type" value="Genomic_DNA"/>
</dbReference>
<feature type="transmembrane region" description="Helical" evidence="7">
    <location>
        <begin position="96"/>
        <end position="124"/>
    </location>
</feature>
<evidence type="ECO:0000313" key="9">
    <source>
        <dbReference type="Proteomes" id="UP000033632"/>
    </source>
</evidence>
<dbReference type="NCBIfam" id="TIGR00797">
    <property type="entry name" value="matE"/>
    <property type="match status" value="1"/>
</dbReference>
<dbReference type="PANTHER" id="PTHR43298">
    <property type="entry name" value="MULTIDRUG RESISTANCE PROTEIN NORM-RELATED"/>
    <property type="match status" value="1"/>
</dbReference>
<dbReference type="GO" id="GO:0015297">
    <property type="term" value="F:antiporter activity"/>
    <property type="evidence" value="ECO:0007669"/>
    <property type="project" value="InterPro"/>
</dbReference>
<keyword evidence="6 7" id="KW-0472">Membrane</keyword>
<dbReference type="PANTHER" id="PTHR43298:SF2">
    <property type="entry name" value="FMN_FAD EXPORTER YEEO-RELATED"/>
    <property type="match status" value="1"/>
</dbReference>
<feature type="transmembrane region" description="Helical" evidence="7">
    <location>
        <begin position="330"/>
        <end position="354"/>
    </location>
</feature>
<dbReference type="RefSeq" id="WP_046107694.1">
    <property type="nucleotide sequence ID" value="NZ_JZEX01000060.1"/>
</dbReference>
<comment type="subcellular location">
    <subcellularLocation>
        <location evidence="1">Membrane</location>
        <topology evidence="1">Multi-pass membrane protein</topology>
    </subcellularLocation>
</comment>
<evidence type="ECO:0000256" key="7">
    <source>
        <dbReference type="SAM" id="Phobius"/>
    </source>
</evidence>
<dbReference type="Proteomes" id="UP000033632">
    <property type="component" value="Unassembled WGS sequence"/>
</dbReference>
<evidence type="ECO:0000256" key="5">
    <source>
        <dbReference type="ARBA" id="ARBA00022989"/>
    </source>
</evidence>
<dbReference type="Pfam" id="PF01554">
    <property type="entry name" value="MatE"/>
    <property type="match status" value="2"/>
</dbReference>
<evidence type="ECO:0000256" key="3">
    <source>
        <dbReference type="ARBA" id="ARBA00022448"/>
    </source>
</evidence>
<name>A0A0F5FV34_9HYPH</name>
<keyword evidence="9" id="KW-1185">Reference proteome</keyword>
<gene>
    <name evidence="8" type="ORF">VE25_06035</name>
</gene>
<keyword evidence="5 7" id="KW-1133">Transmembrane helix</keyword>
<feature type="transmembrane region" description="Helical" evidence="7">
    <location>
        <begin position="366"/>
        <end position="388"/>
    </location>
</feature>